<comment type="subunit">
    <text evidence="5">Binds ribosomal protein uS19.</text>
</comment>
<dbReference type="InterPro" id="IPR011961">
    <property type="entry name" value="RimM"/>
</dbReference>
<dbReference type="GO" id="GO:0043022">
    <property type="term" value="F:ribosome binding"/>
    <property type="evidence" value="ECO:0007669"/>
    <property type="project" value="InterPro"/>
</dbReference>
<reference evidence="8 9" key="1">
    <citation type="submission" date="2017-03" db="EMBL/GenBank/DDBJ databases">
        <authorList>
            <person name="Afonso C.L."/>
            <person name="Miller P.J."/>
            <person name="Scott M.A."/>
            <person name="Spackman E."/>
            <person name="Goraichik I."/>
            <person name="Dimitrov K.M."/>
            <person name="Suarez D.L."/>
            <person name="Swayne D.E."/>
        </authorList>
    </citation>
    <scope>NUCLEOTIDE SEQUENCE [LARGE SCALE GENOMIC DNA]</scope>
    <source>
        <strain evidence="8 9">CECT 7691</strain>
    </source>
</reference>
<dbReference type="RefSeq" id="WP_217807733.1">
    <property type="nucleotide sequence ID" value="NZ_FWFR01000001.1"/>
</dbReference>
<evidence type="ECO:0000256" key="2">
    <source>
        <dbReference type="ARBA" id="ARBA00022517"/>
    </source>
</evidence>
<evidence type="ECO:0000313" key="9">
    <source>
        <dbReference type="Proteomes" id="UP000193200"/>
    </source>
</evidence>
<dbReference type="GO" id="GO:0005840">
    <property type="term" value="C:ribosome"/>
    <property type="evidence" value="ECO:0007669"/>
    <property type="project" value="InterPro"/>
</dbReference>
<evidence type="ECO:0000259" key="7">
    <source>
        <dbReference type="Pfam" id="PF24986"/>
    </source>
</evidence>
<sequence>MIPLAIVTGARGIRGEVKLKSFTEVPEDVAAYGPLRDEAGREYRLRVVGNAKGNVVVRIDGVGDRNAAEALKGRQLMVARSKLPAIDEPEAFYREDLIGLEAVRLGDGDDDGETWGQVRAVHDFGAGDILEIAPSGGGATILVPFTRDCVPTVDIGAGRIAFRPLDGLLPEAGDGEAAAGETEPEA</sequence>
<feature type="domain" description="Ribosome maturation factor RimM PRC barrel" evidence="7">
    <location>
        <begin position="95"/>
        <end position="167"/>
    </location>
</feature>
<protein>
    <recommendedName>
        <fullName evidence="5">Ribosome maturation factor RimM</fullName>
    </recommendedName>
</protein>
<dbReference type="Gene3D" id="2.40.30.60">
    <property type="entry name" value="RimM"/>
    <property type="match status" value="1"/>
</dbReference>
<keyword evidence="1 5" id="KW-0963">Cytoplasm</keyword>
<dbReference type="FunCoup" id="A0A1Y5RCN9">
    <property type="interactions" value="436"/>
</dbReference>
<evidence type="ECO:0000259" key="6">
    <source>
        <dbReference type="Pfam" id="PF01782"/>
    </source>
</evidence>
<evidence type="ECO:0000256" key="3">
    <source>
        <dbReference type="ARBA" id="ARBA00022552"/>
    </source>
</evidence>
<dbReference type="GO" id="GO:0006364">
    <property type="term" value="P:rRNA processing"/>
    <property type="evidence" value="ECO:0007669"/>
    <property type="project" value="UniProtKB-UniRule"/>
</dbReference>
<accession>A0A1Y5RCN9</accession>
<dbReference type="SUPFAM" id="SSF50447">
    <property type="entry name" value="Translation proteins"/>
    <property type="match status" value="1"/>
</dbReference>
<organism evidence="8 9">
    <name type="scientific">Oceanibacterium hippocampi</name>
    <dbReference type="NCBI Taxonomy" id="745714"/>
    <lineage>
        <taxon>Bacteria</taxon>
        <taxon>Pseudomonadati</taxon>
        <taxon>Pseudomonadota</taxon>
        <taxon>Alphaproteobacteria</taxon>
        <taxon>Sneathiellales</taxon>
        <taxon>Sneathiellaceae</taxon>
        <taxon>Oceanibacterium</taxon>
    </lineage>
</organism>
<dbReference type="InterPro" id="IPR009000">
    <property type="entry name" value="Transl_B-barrel_sf"/>
</dbReference>
<evidence type="ECO:0000256" key="5">
    <source>
        <dbReference type="HAMAP-Rule" id="MF_00014"/>
    </source>
</evidence>
<dbReference type="AlphaFoldDB" id="A0A1Y5RCN9"/>
<dbReference type="GO" id="GO:0042274">
    <property type="term" value="P:ribosomal small subunit biogenesis"/>
    <property type="evidence" value="ECO:0007669"/>
    <property type="project" value="UniProtKB-UniRule"/>
</dbReference>
<dbReference type="PANTHER" id="PTHR33692">
    <property type="entry name" value="RIBOSOME MATURATION FACTOR RIMM"/>
    <property type="match status" value="1"/>
</dbReference>
<dbReference type="EMBL" id="FWFR01000001">
    <property type="protein sequence ID" value="SLN14381.1"/>
    <property type="molecule type" value="Genomic_DNA"/>
</dbReference>
<comment type="domain">
    <text evidence="5">The PRC barrel domain binds ribosomal protein uS19.</text>
</comment>
<keyword evidence="9" id="KW-1185">Reference proteome</keyword>
<dbReference type="InterPro" id="IPR002676">
    <property type="entry name" value="RimM_N"/>
</dbReference>
<dbReference type="Pfam" id="PF24986">
    <property type="entry name" value="PRC_RimM"/>
    <property type="match status" value="1"/>
</dbReference>
<dbReference type="SUPFAM" id="SSF50346">
    <property type="entry name" value="PRC-barrel domain"/>
    <property type="match status" value="1"/>
</dbReference>
<name>A0A1Y5RCN9_9PROT</name>
<proteinExistence type="inferred from homology"/>
<dbReference type="Gene3D" id="2.30.30.240">
    <property type="entry name" value="PRC-barrel domain"/>
    <property type="match status" value="1"/>
</dbReference>
<dbReference type="InterPro" id="IPR056792">
    <property type="entry name" value="PRC_RimM"/>
</dbReference>
<keyword evidence="3 5" id="KW-0698">rRNA processing</keyword>
<dbReference type="NCBIfam" id="TIGR02273">
    <property type="entry name" value="16S_RimM"/>
    <property type="match status" value="1"/>
</dbReference>
<dbReference type="PANTHER" id="PTHR33692:SF1">
    <property type="entry name" value="RIBOSOME MATURATION FACTOR RIMM"/>
    <property type="match status" value="1"/>
</dbReference>
<dbReference type="InterPro" id="IPR036976">
    <property type="entry name" value="RimM_N_sf"/>
</dbReference>
<gene>
    <name evidence="5 8" type="primary">rimM</name>
    <name evidence="8" type="ORF">OCH7691_00264</name>
</gene>
<dbReference type="Proteomes" id="UP000193200">
    <property type="component" value="Unassembled WGS sequence"/>
</dbReference>
<evidence type="ECO:0000256" key="1">
    <source>
        <dbReference type="ARBA" id="ARBA00022490"/>
    </source>
</evidence>
<comment type="subcellular location">
    <subcellularLocation>
        <location evidence="5">Cytoplasm</location>
    </subcellularLocation>
</comment>
<evidence type="ECO:0000313" key="8">
    <source>
        <dbReference type="EMBL" id="SLN14381.1"/>
    </source>
</evidence>
<keyword evidence="2 5" id="KW-0690">Ribosome biogenesis</keyword>
<keyword evidence="4 5" id="KW-0143">Chaperone</keyword>
<comment type="function">
    <text evidence="5">An accessory protein needed during the final step in the assembly of 30S ribosomal subunit, possibly for assembly of the head region. Essential for efficient processing of 16S rRNA. May be needed both before and after RbfA during the maturation of 16S rRNA. It has affinity for free ribosomal 30S subunits but not for 70S ribosomes.</text>
</comment>
<dbReference type="Pfam" id="PF01782">
    <property type="entry name" value="RimM"/>
    <property type="match status" value="1"/>
</dbReference>
<dbReference type="GO" id="GO:0005737">
    <property type="term" value="C:cytoplasm"/>
    <property type="evidence" value="ECO:0007669"/>
    <property type="project" value="UniProtKB-SubCell"/>
</dbReference>
<evidence type="ECO:0000256" key="4">
    <source>
        <dbReference type="ARBA" id="ARBA00023186"/>
    </source>
</evidence>
<dbReference type="InterPro" id="IPR011033">
    <property type="entry name" value="PRC_barrel-like_sf"/>
</dbReference>
<dbReference type="HAMAP" id="MF_00014">
    <property type="entry name" value="Ribosome_mat_RimM"/>
    <property type="match status" value="1"/>
</dbReference>
<feature type="domain" description="RimM N-terminal" evidence="6">
    <location>
        <begin position="5"/>
        <end position="81"/>
    </location>
</feature>
<dbReference type="InParanoid" id="A0A1Y5RCN9"/>
<comment type="similarity">
    <text evidence="5">Belongs to the RimM family.</text>
</comment>